<feature type="signal peptide" evidence="1">
    <location>
        <begin position="1"/>
        <end position="19"/>
    </location>
</feature>
<name>A0ABV6E5I7_9ACTN</name>
<sequence length="157" mass="15968">MLHTSARLGAGVALASLLAAVVSTVPDRDGGSQGAEASPASPVPPVIATTEQASAYPQALVAGRLTLVDGCLLIAGRPVWWPFGATWDADARAVVFTAEPFADAPPAKVGERFRGGGGYYSATTDFSTFDDPQLGAAVAACLEATGAPEAVYAYPEE</sequence>
<dbReference type="Proteomes" id="UP001589698">
    <property type="component" value="Unassembled WGS sequence"/>
</dbReference>
<dbReference type="RefSeq" id="WP_378520037.1">
    <property type="nucleotide sequence ID" value="NZ_CBCSDI010000005.1"/>
</dbReference>
<reference evidence="2 3" key="1">
    <citation type="submission" date="2024-09" db="EMBL/GenBank/DDBJ databases">
        <authorList>
            <person name="Sun Q."/>
            <person name="Mori K."/>
        </authorList>
    </citation>
    <scope>NUCLEOTIDE SEQUENCE [LARGE SCALE GENOMIC DNA]</scope>
    <source>
        <strain evidence="2 3">CCM 8654</strain>
    </source>
</reference>
<organism evidence="2 3">
    <name type="scientific">Nocardioides zeicaulis</name>
    <dbReference type="NCBI Taxonomy" id="1776857"/>
    <lineage>
        <taxon>Bacteria</taxon>
        <taxon>Bacillati</taxon>
        <taxon>Actinomycetota</taxon>
        <taxon>Actinomycetes</taxon>
        <taxon>Propionibacteriales</taxon>
        <taxon>Nocardioidaceae</taxon>
        <taxon>Nocardioides</taxon>
    </lineage>
</organism>
<feature type="chain" id="PRO_5046909217" evidence="1">
    <location>
        <begin position="20"/>
        <end position="157"/>
    </location>
</feature>
<evidence type="ECO:0000256" key="1">
    <source>
        <dbReference type="SAM" id="SignalP"/>
    </source>
</evidence>
<keyword evidence="3" id="KW-1185">Reference proteome</keyword>
<gene>
    <name evidence="2" type="ORF">ACFFJG_17380</name>
</gene>
<proteinExistence type="predicted"/>
<evidence type="ECO:0000313" key="2">
    <source>
        <dbReference type="EMBL" id="MFC0224260.1"/>
    </source>
</evidence>
<comment type="caution">
    <text evidence="2">The sequence shown here is derived from an EMBL/GenBank/DDBJ whole genome shotgun (WGS) entry which is preliminary data.</text>
</comment>
<keyword evidence="1" id="KW-0732">Signal</keyword>
<dbReference type="EMBL" id="JBHLXH010000002">
    <property type="protein sequence ID" value="MFC0224260.1"/>
    <property type="molecule type" value="Genomic_DNA"/>
</dbReference>
<protein>
    <submittedName>
        <fullName evidence="2">Uncharacterized protein</fullName>
    </submittedName>
</protein>
<evidence type="ECO:0000313" key="3">
    <source>
        <dbReference type="Proteomes" id="UP001589698"/>
    </source>
</evidence>
<accession>A0ABV6E5I7</accession>